<dbReference type="AlphaFoldDB" id="A0A4Y7SEX1"/>
<gene>
    <name evidence="1" type="ORF">FA13DRAFT_1839085</name>
</gene>
<protein>
    <recommendedName>
        <fullName evidence="3">F-box domain-containing protein</fullName>
    </recommendedName>
</protein>
<accession>A0A4Y7SEX1</accession>
<evidence type="ECO:0008006" key="3">
    <source>
        <dbReference type="Google" id="ProtNLM"/>
    </source>
</evidence>
<comment type="caution">
    <text evidence="1">The sequence shown here is derived from an EMBL/GenBank/DDBJ whole genome shotgun (WGS) entry which is preliminary data.</text>
</comment>
<sequence length="735" mass="82758">MSIHDLPFELKRTVARLCSPQALPQFALASKEMKSHAEQVLYESVIACHLEGLPVGAISTLESNREKASYVVKLNVELRRAHREARPGDDTFLESLLRVCPGLSNLKYLTLSVREDMLTPPNVEGLNALLRGGYFRLVHLFIDEALYLPKVMDFQPELEVLGVFRGNTSNTPLSLGSSFEGRSLLLVVMTRRVGLFPCFNKIHLYPDLMSLKLAESFHEALIGAWDNEAGRSIRFDPEYVMTLNVHLRSIPTQDIFHAFMASAARIFNLGELAFHLQGNMIQDWMVKTLERFPTRDIEVVNWTSSPTEGTFSRVLFRGLGEEVSIFLYPSAACLLGPGTQNKAGHGRTPSGQLVKGGLVGVNLFYLRKVDIPKEEKALSGRKPVPRRITPVCPSQLYYIFTPSMLKTAVARFCPPQTLTQLAQACKQLKPHAERVLYESVIACQMHDVPVGALSACASDKEKASYVVSLNIELHRRPREPHPNDAAFFESLLCVSPDLKNLRYLTLSVRDDLLTPSNVERLNNILCIAQSSGGYFRLVRLFVDERLDLARIVEFQQGLEMLGVFREGCANTPLDLRPSFGGQSLLVVMPTFSHSFIPSYNEIHVYLDFMDVSLAETFDIVLMRSWDNEAGRSIRFDAEYVMTLSVHLRTIPPQDVFRAFLASANRIFSPVTLTIHLQGNMMVDWMVEPLEQYATREIEVVNWTFSPTAGASSRSLFFGSRKELPEFVRKRKGVHL</sequence>
<organism evidence="1 2">
    <name type="scientific">Coprinellus micaceus</name>
    <name type="common">Glistening ink-cap mushroom</name>
    <name type="synonym">Coprinus micaceus</name>
    <dbReference type="NCBI Taxonomy" id="71717"/>
    <lineage>
        <taxon>Eukaryota</taxon>
        <taxon>Fungi</taxon>
        <taxon>Dikarya</taxon>
        <taxon>Basidiomycota</taxon>
        <taxon>Agaricomycotina</taxon>
        <taxon>Agaricomycetes</taxon>
        <taxon>Agaricomycetidae</taxon>
        <taxon>Agaricales</taxon>
        <taxon>Agaricineae</taxon>
        <taxon>Psathyrellaceae</taxon>
        <taxon>Coprinellus</taxon>
    </lineage>
</organism>
<reference evidence="1 2" key="1">
    <citation type="journal article" date="2019" name="Nat. Ecol. Evol.">
        <title>Megaphylogeny resolves global patterns of mushroom evolution.</title>
        <authorList>
            <person name="Varga T."/>
            <person name="Krizsan K."/>
            <person name="Foldi C."/>
            <person name="Dima B."/>
            <person name="Sanchez-Garcia M."/>
            <person name="Sanchez-Ramirez S."/>
            <person name="Szollosi G.J."/>
            <person name="Szarkandi J.G."/>
            <person name="Papp V."/>
            <person name="Albert L."/>
            <person name="Andreopoulos W."/>
            <person name="Angelini C."/>
            <person name="Antonin V."/>
            <person name="Barry K.W."/>
            <person name="Bougher N.L."/>
            <person name="Buchanan P."/>
            <person name="Buyck B."/>
            <person name="Bense V."/>
            <person name="Catcheside P."/>
            <person name="Chovatia M."/>
            <person name="Cooper J."/>
            <person name="Damon W."/>
            <person name="Desjardin D."/>
            <person name="Finy P."/>
            <person name="Geml J."/>
            <person name="Haridas S."/>
            <person name="Hughes K."/>
            <person name="Justo A."/>
            <person name="Karasinski D."/>
            <person name="Kautmanova I."/>
            <person name="Kiss B."/>
            <person name="Kocsube S."/>
            <person name="Kotiranta H."/>
            <person name="LaButti K.M."/>
            <person name="Lechner B.E."/>
            <person name="Liimatainen K."/>
            <person name="Lipzen A."/>
            <person name="Lukacs Z."/>
            <person name="Mihaltcheva S."/>
            <person name="Morgado L.N."/>
            <person name="Niskanen T."/>
            <person name="Noordeloos M.E."/>
            <person name="Ohm R.A."/>
            <person name="Ortiz-Santana B."/>
            <person name="Ovrebo C."/>
            <person name="Racz N."/>
            <person name="Riley R."/>
            <person name="Savchenko A."/>
            <person name="Shiryaev A."/>
            <person name="Soop K."/>
            <person name="Spirin V."/>
            <person name="Szebenyi C."/>
            <person name="Tomsovsky M."/>
            <person name="Tulloss R.E."/>
            <person name="Uehling J."/>
            <person name="Grigoriev I.V."/>
            <person name="Vagvolgyi C."/>
            <person name="Papp T."/>
            <person name="Martin F.M."/>
            <person name="Miettinen O."/>
            <person name="Hibbett D.S."/>
            <person name="Nagy L.G."/>
        </authorList>
    </citation>
    <scope>NUCLEOTIDE SEQUENCE [LARGE SCALE GENOMIC DNA]</scope>
    <source>
        <strain evidence="1 2">FP101781</strain>
    </source>
</reference>
<evidence type="ECO:0000313" key="2">
    <source>
        <dbReference type="Proteomes" id="UP000298030"/>
    </source>
</evidence>
<keyword evidence="2" id="KW-1185">Reference proteome</keyword>
<name>A0A4Y7SEX1_COPMI</name>
<proteinExistence type="predicted"/>
<dbReference type="Proteomes" id="UP000298030">
    <property type="component" value="Unassembled WGS sequence"/>
</dbReference>
<dbReference type="EMBL" id="QPFP01000145">
    <property type="protein sequence ID" value="TEB20286.1"/>
    <property type="molecule type" value="Genomic_DNA"/>
</dbReference>
<evidence type="ECO:0000313" key="1">
    <source>
        <dbReference type="EMBL" id="TEB20286.1"/>
    </source>
</evidence>